<keyword evidence="3" id="KW-1185">Reference proteome</keyword>
<dbReference type="AlphaFoldDB" id="A0A420W3E8"/>
<evidence type="ECO:0000313" key="3">
    <source>
        <dbReference type="Proteomes" id="UP000282423"/>
    </source>
</evidence>
<proteinExistence type="predicted"/>
<feature type="region of interest" description="Disordered" evidence="1">
    <location>
        <begin position="1"/>
        <end position="23"/>
    </location>
</feature>
<dbReference type="EMBL" id="RBWS01000001">
    <property type="protein sequence ID" value="RKO73105.1"/>
    <property type="molecule type" value="Genomic_DNA"/>
</dbReference>
<sequence>MSAASRHSPGIRKGQGSWRPGGNTLIRQRLQHGRCGWTTEKQTDIPFQTGLFVGSRREEQPENFNSIAYGKQ</sequence>
<reference evidence="2 3" key="1">
    <citation type="submission" date="2018-10" db="EMBL/GenBank/DDBJ databases">
        <title>Sphingobacterium sp. M05W1-28.</title>
        <authorList>
            <person name="Cai H."/>
        </authorList>
    </citation>
    <scope>NUCLEOTIDE SEQUENCE [LARGE SCALE GENOMIC DNA]</scope>
    <source>
        <strain evidence="2 3">M05W1-28</strain>
    </source>
</reference>
<gene>
    <name evidence="2" type="ORF">D7322_00005</name>
</gene>
<evidence type="ECO:0000256" key="1">
    <source>
        <dbReference type="SAM" id="MobiDB-lite"/>
    </source>
</evidence>
<evidence type="ECO:0000313" key="2">
    <source>
        <dbReference type="EMBL" id="RKO73105.1"/>
    </source>
</evidence>
<protein>
    <submittedName>
        <fullName evidence="2">Uncharacterized protein</fullName>
    </submittedName>
</protein>
<name>A0A420W3E8_9SPHI</name>
<dbReference type="Proteomes" id="UP000282423">
    <property type="component" value="Unassembled WGS sequence"/>
</dbReference>
<dbReference type="RefSeq" id="WP_121120453.1">
    <property type="nucleotide sequence ID" value="NZ_RBWS01000001.1"/>
</dbReference>
<accession>A0A420W3E8</accession>
<organism evidence="2 3">
    <name type="scientific">Sphingobacterium puteale</name>
    <dbReference type="NCBI Taxonomy" id="2420510"/>
    <lineage>
        <taxon>Bacteria</taxon>
        <taxon>Pseudomonadati</taxon>
        <taxon>Bacteroidota</taxon>
        <taxon>Sphingobacteriia</taxon>
        <taxon>Sphingobacteriales</taxon>
        <taxon>Sphingobacteriaceae</taxon>
        <taxon>Sphingobacterium</taxon>
    </lineage>
</organism>
<comment type="caution">
    <text evidence="2">The sequence shown here is derived from an EMBL/GenBank/DDBJ whole genome shotgun (WGS) entry which is preliminary data.</text>
</comment>